<dbReference type="Pfam" id="PF01804">
    <property type="entry name" value="Penicil_amidase"/>
    <property type="match status" value="1"/>
</dbReference>
<dbReference type="PIRSF" id="PIRSF001227">
    <property type="entry name" value="Pen_acylase"/>
    <property type="match status" value="1"/>
</dbReference>
<feature type="region of interest" description="Disordered" evidence="6">
    <location>
        <begin position="1"/>
        <end position="67"/>
    </location>
</feature>
<dbReference type="Gene3D" id="2.30.120.10">
    <property type="match status" value="1"/>
</dbReference>
<evidence type="ECO:0000256" key="6">
    <source>
        <dbReference type="SAM" id="MobiDB-lite"/>
    </source>
</evidence>
<evidence type="ECO:0000256" key="4">
    <source>
        <dbReference type="PIRSR" id="PIRSR001227-1"/>
    </source>
</evidence>
<dbReference type="InterPro" id="IPR002692">
    <property type="entry name" value="S45"/>
</dbReference>
<dbReference type="InterPro" id="IPR023343">
    <property type="entry name" value="Penicillin_amidase_dom1"/>
</dbReference>
<dbReference type="EC" id="3.5.1.11" evidence="8"/>
<dbReference type="PANTHER" id="PTHR34218">
    <property type="entry name" value="PEPTIDASE S45 PENICILLIN AMIDASE"/>
    <property type="match status" value="1"/>
</dbReference>
<dbReference type="InterPro" id="IPR043147">
    <property type="entry name" value="Penicillin_amidase_A-knob"/>
</dbReference>
<keyword evidence="2 8" id="KW-0378">Hydrolase</keyword>
<keyword evidence="7" id="KW-0812">Transmembrane</keyword>
<dbReference type="GO" id="GO:0017000">
    <property type="term" value="P:antibiotic biosynthetic process"/>
    <property type="evidence" value="ECO:0007669"/>
    <property type="project" value="InterPro"/>
</dbReference>
<organism evidence="8 9">
    <name type="scientific">Burkholderia pseudomallei (strain 1710b)</name>
    <dbReference type="NCBI Taxonomy" id="320372"/>
    <lineage>
        <taxon>Bacteria</taxon>
        <taxon>Pseudomonadati</taxon>
        <taxon>Pseudomonadota</taxon>
        <taxon>Betaproteobacteria</taxon>
        <taxon>Burkholderiales</taxon>
        <taxon>Burkholderiaceae</taxon>
        <taxon>Burkholderia</taxon>
        <taxon>pseudomallei group</taxon>
    </lineage>
</organism>
<comment type="similarity">
    <text evidence="1">Belongs to the peptidase S45 family.</text>
</comment>
<dbReference type="Proteomes" id="UP000002700">
    <property type="component" value="Chromosome I"/>
</dbReference>
<dbReference type="InterPro" id="IPR029055">
    <property type="entry name" value="Ntn_hydrolases_N"/>
</dbReference>
<protein>
    <submittedName>
        <fullName evidence="8">Family S45 unassigned peptidase</fullName>
        <ecNumber evidence="8">3.5.1.11</ecNumber>
    </submittedName>
</protein>
<dbReference type="AlphaFoldDB" id="Q3JVN7"/>
<dbReference type="CDD" id="cd03747">
    <property type="entry name" value="Ntn_PGA_like"/>
    <property type="match status" value="1"/>
</dbReference>
<feature type="active site" description="Nucleophile" evidence="4">
    <location>
        <position position="356"/>
    </location>
</feature>
<feature type="binding site" evidence="5">
    <location>
        <position position="433"/>
    </location>
    <ligand>
        <name>Ca(2+)</name>
        <dbReference type="ChEBI" id="CHEBI:29108"/>
    </ligand>
</feature>
<evidence type="ECO:0000313" key="9">
    <source>
        <dbReference type="Proteomes" id="UP000002700"/>
    </source>
</evidence>
<proteinExistence type="inferred from homology"/>
<feature type="binding site" evidence="5">
    <location>
        <position position="285"/>
    </location>
    <ligand>
        <name>Ca(2+)</name>
        <dbReference type="ChEBI" id="CHEBI:29108"/>
    </ligand>
</feature>
<dbReference type="GO" id="GO:0008953">
    <property type="term" value="F:penicillin amidase activity"/>
    <property type="evidence" value="ECO:0007669"/>
    <property type="project" value="UniProtKB-EC"/>
</dbReference>
<evidence type="ECO:0000256" key="3">
    <source>
        <dbReference type="ARBA" id="ARBA00023145"/>
    </source>
</evidence>
<dbReference type="KEGG" id="bpm:BURPS1710b_0953"/>
<evidence type="ECO:0000256" key="1">
    <source>
        <dbReference type="ARBA" id="ARBA00006586"/>
    </source>
</evidence>
<sequence>MRACAATAADGPRRARSGVRRARRLDGSAAAAEYSGAGRARGTRGDRAVRDSCMTDTDERRMPPNRPAARVAGDLAGGRRAGATHGLAQTMASTRNRTRRHLKILSGLILCCALLALVLAAAYLRASLPQLDGELRAPVLGAPMTAERDALGVPTITARDRFDAAYGIGYLHAQDRFFQMDMLRRSGAGELSELFGPIALGVDRDHRLYRFRALAAAAVAHLPPDDLRLLQRYTQGVNDGLAALRARPFEYALLRMQPQRWRPEDSLLVIWAMYFDLQGRLASREFARHWLQAHSTPEQLAFLLPPSSRFDAPLDAPGIAAAAAPVSATAPAWLRDARPATSVNGVSIDGQSAVGSNNWALAGSRTASGAAIVGDDMHLSFGLPNIWYRAMFKLGGGAGPAARVVGVTLPGLPAVVVGSNGRIAWGFTNGYADCLELLPLERDARDPSRFRLGGAWQRARETVETIRVHGAAPVELTVLDTTAGPVREIGGKAYAAHWIAQASGAANLAFAKMIEATGVEEAIGIAAGAGLPAQNVVIGDSTGRIGWTVAGALPDRRAPGEAGARGDGAPSWRAALPPDAHPRIVDPAGGQLWTANNRQLAGDAYRLIGDGGADLGARARQLRDGLTALERPDERAAYRLDLDDRALFMSLWRDRALRVLDEAALAGHPARAEFRRLLASGWTGRASVDSVGYTLARGYLYRLYDVLFGGLDARLKQQQHDADYALANRRWPVVIARLLDEQPPGWLPADAASWRDVQLAAIDRTIDALSANGAPLADAAWGRRNTLRIAHPFARSVPLVGRWLTAPADPVPGDANMPRVAAPRFGQSERLVVSPGREESGLFNMPGGQSGHPLSPFFLAGHEAWVKGEPLPLLPGPTEHTLRFVR</sequence>
<keyword evidence="3" id="KW-0865">Zymogen</keyword>
<keyword evidence="7" id="KW-0472">Membrane</keyword>
<feature type="compositionally biased region" description="Low complexity" evidence="6">
    <location>
        <begin position="27"/>
        <end position="40"/>
    </location>
</feature>
<keyword evidence="5" id="KW-0479">Metal-binding</keyword>
<dbReference type="MEROPS" id="S45.003"/>
<dbReference type="EMBL" id="CP000124">
    <property type="protein sequence ID" value="ABA47985.1"/>
    <property type="molecule type" value="Genomic_DNA"/>
</dbReference>
<dbReference type="HOGENOM" id="CLU_011790_4_0_4"/>
<accession>Q3JVN7</accession>
<dbReference type="GO" id="GO:0046872">
    <property type="term" value="F:metal ion binding"/>
    <property type="evidence" value="ECO:0007669"/>
    <property type="project" value="UniProtKB-KW"/>
</dbReference>
<dbReference type="SUPFAM" id="SSF56235">
    <property type="entry name" value="N-terminal nucleophile aminohydrolases (Ntn hydrolases)"/>
    <property type="match status" value="1"/>
</dbReference>
<dbReference type="EnsemblBacteria" id="ABA47985">
    <property type="protein sequence ID" value="ABA47985"/>
    <property type="gene ID" value="BURPS1710b_0953"/>
</dbReference>
<evidence type="ECO:0000256" key="5">
    <source>
        <dbReference type="PIRSR" id="PIRSR001227-2"/>
    </source>
</evidence>
<comment type="cofactor">
    <cofactor evidence="5">
        <name>Ca(2+)</name>
        <dbReference type="ChEBI" id="CHEBI:29108"/>
    </cofactor>
    <text evidence="5">Binds 1 Ca(2+) ion per dimer.</text>
</comment>
<evidence type="ECO:0000313" key="8">
    <source>
        <dbReference type="EMBL" id="ABA47985.1"/>
    </source>
</evidence>
<evidence type="ECO:0000256" key="7">
    <source>
        <dbReference type="SAM" id="Phobius"/>
    </source>
</evidence>
<dbReference type="PANTHER" id="PTHR34218:SF4">
    <property type="entry name" value="ACYL-HOMOSERINE LACTONE ACYLASE QUIP"/>
    <property type="match status" value="1"/>
</dbReference>
<dbReference type="Gene3D" id="3.60.20.10">
    <property type="entry name" value="Glutamine Phosphoribosylpyrophosphate, subunit 1, domain 1"/>
    <property type="match status" value="1"/>
</dbReference>
<keyword evidence="5" id="KW-0106">Calcium</keyword>
<keyword evidence="7" id="KW-1133">Transmembrane helix</keyword>
<evidence type="ECO:0000256" key="2">
    <source>
        <dbReference type="ARBA" id="ARBA00022801"/>
    </source>
</evidence>
<dbReference type="Gene3D" id="1.10.1400.10">
    <property type="match status" value="1"/>
</dbReference>
<dbReference type="InterPro" id="IPR014395">
    <property type="entry name" value="Pen/GL7ACA/AHL_acylase"/>
</dbReference>
<feature type="transmembrane region" description="Helical" evidence="7">
    <location>
        <begin position="104"/>
        <end position="124"/>
    </location>
</feature>
<name>Q3JVN7_BURP1</name>
<gene>
    <name evidence="8" type="primary">acyII</name>
    <name evidence="8" type="ordered locus">BURPS1710b_0953</name>
</gene>
<feature type="compositionally biased region" description="Basic residues" evidence="6">
    <location>
        <begin position="14"/>
        <end position="23"/>
    </location>
</feature>
<dbReference type="Gene3D" id="1.10.439.10">
    <property type="entry name" value="Penicillin Amidohydrolase, domain 1"/>
    <property type="match status" value="1"/>
</dbReference>
<dbReference type="InterPro" id="IPR043146">
    <property type="entry name" value="Penicillin_amidase_N_B-knob"/>
</dbReference>
<reference evidence="8 9" key="1">
    <citation type="submission" date="2005-09" db="EMBL/GenBank/DDBJ databases">
        <authorList>
            <person name="Woods D.E."/>
            <person name="Nierman W.C."/>
        </authorList>
    </citation>
    <scope>NUCLEOTIDE SEQUENCE [LARGE SCALE GENOMIC DNA]</scope>
    <source>
        <strain evidence="8 9">1710b</strain>
    </source>
</reference>